<evidence type="ECO:0000256" key="6">
    <source>
        <dbReference type="ARBA" id="ARBA00023136"/>
    </source>
</evidence>
<accession>A0AAD1XZ58</accession>
<evidence type="ECO:0000313" key="8">
    <source>
        <dbReference type="Proteomes" id="UP001295684"/>
    </source>
</evidence>
<dbReference type="SUPFAM" id="SSF51306">
    <property type="entry name" value="LexA/Signal peptidase"/>
    <property type="match status" value="1"/>
</dbReference>
<protein>
    <recommendedName>
        <fullName evidence="9">Mitochondrial inner membrane protease subunit 2</fullName>
    </recommendedName>
</protein>
<gene>
    <name evidence="7" type="ORF">ECRASSUSDP1_LOCUS22815</name>
</gene>
<dbReference type="GO" id="GO:0042720">
    <property type="term" value="C:mitochondrial inner membrane peptidase complex"/>
    <property type="evidence" value="ECO:0007669"/>
    <property type="project" value="InterPro"/>
</dbReference>
<evidence type="ECO:0000256" key="3">
    <source>
        <dbReference type="ARBA" id="ARBA00022692"/>
    </source>
</evidence>
<sequence>MFNWFIFRNGKLSYFRLTAVTSLMAGLTLHANFIGLTRVKRNNENQGILDKITSIFKDEVILYEKSGIPTKMSRWNNCYVAVHDPFEPKNVFVSKVIATPGKWIQRRDDGGLIKLPTAHVWIENDLNKFGTKDSLSTYGPISSQHILGKAKFIIWPPWKFVNIQSLTKFDVFKKRQQVHSKVFTDREIRHLYGVGNYSL</sequence>
<dbReference type="PANTHER" id="PTHR46041:SF2">
    <property type="entry name" value="MITOCHONDRIAL INNER MEMBRANE PROTEASE SUBUNIT 2"/>
    <property type="match status" value="1"/>
</dbReference>
<dbReference type="Gene3D" id="2.10.109.10">
    <property type="entry name" value="Umud Fragment, subunit A"/>
    <property type="match status" value="1"/>
</dbReference>
<evidence type="ECO:0008006" key="9">
    <source>
        <dbReference type="Google" id="ProtNLM"/>
    </source>
</evidence>
<dbReference type="PANTHER" id="PTHR46041">
    <property type="entry name" value="MITOCHONDRIAL INNER MEMBRANE PROTEASE SUBUNIT 2"/>
    <property type="match status" value="1"/>
</dbReference>
<keyword evidence="5" id="KW-1133">Transmembrane helix</keyword>
<reference evidence="7" key="1">
    <citation type="submission" date="2023-07" db="EMBL/GenBank/DDBJ databases">
        <authorList>
            <consortium name="AG Swart"/>
            <person name="Singh M."/>
            <person name="Singh A."/>
            <person name="Seah K."/>
            <person name="Emmerich C."/>
        </authorList>
    </citation>
    <scope>NUCLEOTIDE SEQUENCE</scope>
    <source>
        <strain evidence="7">DP1</strain>
    </source>
</reference>
<evidence type="ECO:0000256" key="4">
    <source>
        <dbReference type="ARBA" id="ARBA00022801"/>
    </source>
</evidence>
<name>A0AAD1XZ58_EUPCR</name>
<dbReference type="GO" id="GO:0006465">
    <property type="term" value="P:signal peptide processing"/>
    <property type="evidence" value="ECO:0007669"/>
    <property type="project" value="InterPro"/>
</dbReference>
<dbReference type="AlphaFoldDB" id="A0AAD1XZ58"/>
<dbReference type="EMBL" id="CAMPGE010023420">
    <property type="protein sequence ID" value="CAI2381361.1"/>
    <property type="molecule type" value="Genomic_DNA"/>
</dbReference>
<comment type="subcellular location">
    <subcellularLocation>
        <location evidence="1">Membrane</location>
        <topology evidence="1">Single-pass membrane protein</topology>
    </subcellularLocation>
</comment>
<keyword evidence="4" id="KW-0378">Hydrolase</keyword>
<keyword evidence="3" id="KW-0812">Transmembrane</keyword>
<comment type="caution">
    <text evidence="7">The sequence shown here is derived from an EMBL/GenBank/DDBJ whole genome shotgun (WGS) entry which is preliminary data.</text>
</comment>
<proteinExistence type="predicted"/>
<evidence type="ECO:0000256" key="1">
    <source>
        <dbReference type="ARBA" id="ARBA00004167"/>
    </source>
</evidence>
<keyword evidence="2" id="KW-0645">Protease</keyword>
<evidence type="ECO:0000313" key="7">
    <source>
        <dbReference type="EMBL" id="CAI2381361.1"/>
    </source>
</evidence>
<dbReference type="GO" id="GO:0008236">
    <property type="term" value="F:serine-type peptidase activity"/>
    <property type="evidence" value="ECO:0007669"/>
    <property type="project" value="InterPro"/>
</dbReference>
<dbReference type="InterPro" id="IPR036286">
    <property type="entry name" value="LexA/Signal_pep-like_sf"/>
</dbReference>
<dbReference type="Proteomes" id="UP001295684">
    <property type="component" value="Unassembled WGS sequence"/>
</dbReference>
<organism evidence="7 8">
    <name type="scientific">Euplotes crassus</name>
    <dbReference type="NCBI Taxonomy" id="5936"/>
    <lineage>
        <taxon>Eukaryota</taxon>
        <taxon>Sar</taxon>
        <taxon>Alveolata</taxon>
        <taxon>Ciliophora</taxon>
        <taxon>Intramacronucleata</taxon>
        <taxon>Spirotrichea</taxon>
        <taxon>Hypotrichia</taxon>
        <taxon>Euplotida</taxon>
        <taxon>Euplotidae</taxon>
        <taxon>Moneuplotes</taxon>
    </lineage>
</organism>
<keyword evidence="8" id="KW-1185">Reference proteome</keyword>
<evidence type="ECO:0000256" key="2">
    <source>
        <dbReference type="ARBA" id="ARBA00022670"/>
    </source>
</evidence>
<dbReference type="GO" id="GO:0004175">
    <property type="term" value="F:endopeptidase activity"/>
    <property type="evidence" value="ECO:0007669"/>
    <property type="project" value="TreeGrafter"/>
</dbReference>
<dbReference type="GO" id="GO:0006627">
    <property type="term" value="P:protein processing involved in protein targeting to mitochondrion"/>
    <property type="evidence" value="ECO:0007669"/>
    <property type="project" value="InterPro"/>
</dbReference>
<keyword evidence="6" id="KW-0472">Membrane</keyword>
<dbReference type="InterPro" id="IPR037730">
    <property type="entry name" value="IMP2"/>
</dbReference>
<evidence type="ECO:0000256" key="5">
    <source>
        <dbReference type="ARBA" id="ARBA00022989"/>
    </source>
</evidence>